<reference evidence="4" key="1">
    <citation type="submission" date="2023-07" db="EMBL/GenBank/DDBJ databases">
        <title>A chromosome-level genome assembly of Lolium multiflorum.</title>
        <authorList>
            <person name="Chen Y."/>
            <person name="Copetti D."/>
            <person name="Kolliker R."/>
            <person name="Studer B."/>
        </authorList>
    </citation>
    <scope>NUCLEOTIDE SEQUENCE</scope>
    <source>
        <strain evidence="4">02402/16</strain>
        <tissue evidence="4">Leaf</tissue>
    </source>
</reference>
<dbReference type="InterPro" id="IPR007321">
    <property type="entry name" value="Transposase_28"/>
</dbReference>
<evidence type="ECO:0000313" key="4">
    <source>
        <dbReference type="EMBL" id="KAK1619025.1"/>
    </source>
</evidence>
<feature type="compositionally biased region" description="Low complexity" evidence="2">
    <location>
        <begin position="844"/>
        <end position="861"/>
    </location>
</feature>
<feature type="region of interest" description="Disordered" evidence="2">
    <location>
        <begin position="509"/>
        <end position="908"/>
    </location>
</feature>
<feature type="compositionally biased region" description="Low complexity" evidence="2">
    <location>
        <begin position="1314"/>
        <end position="1323"/>
    </location>
</feature>
<gene>
    <name evidence="4" type="ORF">QYE76_024542</name>
</gene>
<feature type="compositionally biased region" description="Low complexity" evidence="2">
    <location>
        <begin position="803"/>
        <end position="826"/>
    </location>
</feature>
<proteinExistence type="predicted"/>
<feature type="domain" description="Transposase (putative) gypsy type" evidence="3">
    <location>
        <begin position="293"/>
        <end position="360"/>
    </location>
</feature>
<feature type="compositionally biased region" description="Low complexity" evidence="2">
    <location>
        <begin position="578"/>
        <end position="588"/>
    </location>
</feature>
<feature type="region of interest" description="Disordered" evidence="2">
    <location>
        <begin position="150"/>
        <end position="171"/>
    </location>
</feature>
<feature type="compositionally biased region" description="Low complexity" evidence="2">
    <location>
        <begin position="666"/>
        <end position="676"/>
    </location>
</feature>
<feature type="compositionally biased region" description="Basic and acidic residues" evidence="2">
    <location>
        <begin position="869"/>
        <end position="894"/>
    </location>
</feature>
<sequence length="1323" mass="140648">MARPSARGQGCRRGIQPVLQSSISRLSCTIRVGLSRACDLQSQLLQVLSDEGHIVHGYRGIVTAYAIGWLIEVVPEGSHGGIRMRWNFLSGSGSLRAGVSAASGPAPDLTGLTPGLCRRKSGDVAHVGHLEANRPPRSAINAAGAVSRRHLPLSSSSRSCPAPSLHSSSSLLRRHSSSVLLANLSERSPRRSSAELPPQTRQSGATGPRASTARTSPPRSPPARSGSSSPFRLSWTSSSSSSSMAQPSGSWKGSYMQDDDIARLVRLRRIPAGVITRAPGAEEEPRPEPGERVVFGAHLDRGLGLPASNFFRRFLDHFGLQPHHLPANAMILLSCYVAFMEGYAGLWPDVEFWSRLFYIKAQTTEGRLRTCGAASIYPRTVGRINWGYNPKSSDPDAEVNLLWDFLGECVTGGRLSAEDLLCTYISRRVIPLQWRVHKIGHMSGRLDPTRTSKLELSKSQVAHRVNNITKANMPDNWDWGLAPYDREQPPELLFTRQGIEDGDLATKVWTPDHVDPADLAGDQAGDDDLPVAQDQGGQGEHNPPPSPEHGQEQEQEQLQAEPAQSGTGPIPAVPLRAAPPTSTATSAPKGRKRAGVGSTAASEARAKKQRRLAPKKVPEKAGEAALGRLLPSRRRFSAEQGEQAGAGSEPAQSGTGPIPAVPLRAAPPTSTATSAPKGRKRAGVGSTAASEARAKKQRRLAPKKVPEKAGAAIKFTQGGGSRQAPPVTSPLQRQRREPTPQPSARARTPPAANVPPAATPPSAGASSSAAPSAAPGGGDQGQSARRPTLDDMFPRRAPFVERAAGAGRGMPSAAGAGAGGAAPPSTGVGGPAPNVVVLESSPKGAPQAPDATAPTGPTASTAPPPASEPTRREPTGKEPARGEPARSKDADSRALVRTRGPPGPTEGLHVAKGARLLHVPSASDSSLGSAGTMEAAWHTADSCEVFNREGQPGTAPMKMVFSGYRAGLKNKAAEALAQLATLEDADKAVTERRTVLYNKVVTSYHKAKIERAGLARELEAVKAEAARVPQLESDLRVARAQCATSEEANQAAAAKLKVADGELKRLRLLEANHLKELAALKKEQEEKLEGLSKRLEEVERQRLSLQQEVTTKSNELSATAKRWLGELSALDRGLAGGGISGVGRAREDRRQATGEQSSDCFTMDDYLASIAARVEPVTKLGWELRKAAEELIRLLWPTETLPEDLSNLIAWLDRAPDRFLDWKESATRAGADMALSFVLSWYNEVSLDQLEFRRADVEDKLPVENKTARLARACAIADFVDKSIFIADPNPPSDDEEEAAEDEEADDVPEDDPAAGSADAAGA</sequence>
<dbReference type="Pfam" id="PF04195">
    <property type="entry name" value="Transposase_28"/>
    <property type="match status" value="1"/>
</dbReference>
<feature type="compositionally biased region" description="Acidic residues" evidence="2">
    <location>
        <begin position="1293"/>
        <end position="1313"/>
    </location>
</feature>
<keyword evidence="5" id="KW-1185">Reference proteome</keyword>
<accession>A0AAD8VVT2</accession>
<name>A0AAD8VVT2_LOLMU</name>
<dbReference type="PANTHER" id="PTHR33026:SF7">
    <property type="entry name" value="OS03G0100275 PROTEIN"/>
    <property type="match status" value="1"/>
</dbReference>
<evidence type="ECO:0000256" key="2">
    <source>
        <dbReference type="SAM" id="MobiDB-lite"/>
    </source>
</evidence>
<dbReference type="EMBL" id="JAUUTY010000006">
    <property type="protein sequence ID" value="KAK1619025.1"/>
    <property type="molecule type" value="Genomic_DNA"/>
</dbReference>
<protein>
    <recommendedName>
        <fullName evidence="3">Transposase (putative) gypsy type domain-containing protein</fullName>
    </recommendedName>
</protein>
<evidence type="ECO:0000313" key="5">
    <source>
        <dbReference type="Proteomes" id="UP001231189"/>
    </source>
</evidence>
<feature type="coiled-coil region" evidence="1">
    <location>
        <begin position="965"/>
        <end position="1024"/>
    </location>
</feature>
<evidence type="ECO:0000259" key="3">
    <source>
        <dbReference type="Pfam" id="PF04195"/>
    </source>
</evidence>
<feature type="region of interest" description="Disordered" evidence="2">
    <location>
        <begin position="184"/>
        <end position="254"/>
    </location>
</feature>
<dbReference type="Proteomes" id="UP001231189">
    <property type="component" value="Unassembled WGS sequence"/>
</dbReference>
<dbReference type="PANTHER" id="PTHR33026">
    <property type="entry name" value="OS06G0360600 PROTEIN"/>
    <property type="match status" value="1"/>
</dbReference>
<evidence type="ECO:0000256" key="1">
    <source>
        <dbReference type="SAM" id="Coils"/>
    </source>
</evidence>
<feature type="compositionally biased region" description="Low complexity" evidence="2">
    <location>
        <begin position="208"/>
        <end position="250"/>
    </location>
</feature>
<organism evidence="4 5">
    <name type="scientific">Lolium multiflorum</name>
    <name type="common">Italian ryegrass</name>
    <name type="synonym">Lolium perenne subsp. multiflorum</name>
    <dbReference type="NCBI Taxonomy" id="4521"/>
    <lineage>
        <taxon>Eukaryota</taxon>
        <taxon>Viridiplantae</taxon>
        <taxon>Streptophyta</taxon>
        <taxon>Embryophyta</taxon>
        <taxon>Tracheophyta</taxon>
        <taxon>Spermatophyta</taxon>
        <taxon>Magnoliopsida</taxon>
        <taxon>Liliopsida</taxon>
        <taxon>Poales</taxon>
        <taxon>Poaceae</taxon>
        <taxon>BOP clade</taxon>
        <taxon>Pooideae</taxon>
        <taxon>Poodae</taxon>
        <taxon>Poeae</taxon>
        <taxon>Poeae Chloroplast Group 2 (Poeae type)</taxon>
        <taxon>Loliodinae</taxon>
        <taxon>Loliinae</taxon>
        <taxon>Lolium</taxon>
    </lineage>
</organism>
<feature type="compositionally biased region" description="Low complexity" evidence="2">
    <location>
        <begin position="744"/>
        <end position="774"/>
    </location>
</feature>
<feature type="coiled-coil region" evidence="1">
    <location>
        <begin position="1063"/>
        <end position="1115"/>
    </location>
</feature>
<feature type="region of interest" description="Disordered" evidence="2">
    <location>
        <begin position="1286"/>
        <end position="1323"/>
    </location>
</feature>
<comment type="caution">
    <text evidence="4">The sequence shown here is derived from an EMBL/GenBank/DDBJ whole genome shotgun (WGS) entry which is preliminary data.</text>
</comment>
<keyword evidence="1" id="KW-0175">Coiled coil</keyword>
<feature type="compositionally biased region" description="Low complexity" evidence="2">
    <location>
        <begin position="152"/>
        <end position="171"/>
    </location>
</feature>